<evidence type="ECO:0000313" key="4">
    <source>
        <dbReference type="EMBL" id="MBC8537542.1"/>
    </source>
</evidence>
<dbReference type="GO" id="GO:0046872">
    <property type="term" value="F:metal ion binding"/>
    <property type="evidence" value="ECO:0007669"/>
    <property type="project" value="InterPro"/>
</dbReference>
<dbReference type="Gene3D" id="3.40.50.1970">
    <property type="match status" value="1"/>
</dbReference>
<feature type="domain" description="Fe-containing alcohol dehydrogenase-like C-terminal" evidence="3">
    <location>
        <begin position="192"/>
        <end position="390"/>
    </location>
</feature>
<comment type="caution">
    <text evidence="4">The sequence shown here is derived from an EMBL/GenBank/DDBJ whole genome shotgun (WGS) entry which is preliminary data.</text>
</comment>
<dbReference type="AlphaFoldDB" id="A0A926HRL8"/>
<keyword evidence="5" id="KW-1185">Reference proteome</keyword>
<dbReference type="GO" id="GO:1990362">
    <property type="term" value="F:butanol dehydrogenase (NAD+) activity"/>
    <property type="evidence" value="ECO:0007669"/>
    <property type="project" value="InterPro"/>
</dbReference>
<evidence type="ECO:0000259" key="3">
    <source>
        <dbReference type="Pfam" id="PF25137"/>
    </source>
</evidence>
<proteinExistence type="predicted"/>
<accession>A0A926HRL8</accession>
<name>A0A926HRL8_9FIRM</name>
<dbReference type="PANTHER" id="PTHR43633">
    <property type="entry name" value="ALCOHOL DEHYDROGENASE YQHD"/>
    <property type="match status" value="1"/>
</dbReference>
<dbReference type="GO" id="GO:1990002">
    <property type="term" value="F:methylglyoxal reductase (NADPH) (acetol producing) activity"/>
    <property type="evidence" value="ECO:0007669"/>
    <property type="project" value="TreeGrafter"/>
</dbReference>
<dbReference type="Pfam" id="PF25137">
    <property type="entry name" value="ADH_Fe_C"/>
    <property type="match status" value="1"/>
</dbReference>
<dbReference type="EMBL" id="JACRSS010000001">
    <property type="protein sequence ID" value="MBC8537542.1"/>
    <property type="molecule type" value="Genomic_DNA"/>
</dbReference>
<dbReference type="CDD" id="cd08187">
    <property type="entry name" value="BDH"/>
    <property type="match status" value="1"/>
</dbReference>
<dbReference type="FunFam" id="3.40.50.1970:FF:000003">
    <property type="entry name" value="Alcohol dehydrogenase, iron-containing"/>
    <property type="match status" value="1"/>
</dbReference>
<dbReference type="PROSITE" id="PS00060">
    <property type="entry name" value="ADH_IRON_2"/>
    <property type="match status" value="1"/>
</dbReference>
<dbReference type="InterPro" id="IPR056798">
    <property type="entry name" value="ADH_Fe_C"/>
</dbReference>
<dbReference type="Proteomes" id="UP000617951">
    <property type="component" value="Unassembled WGS sequence"/>
</dbReference>
<dbReference type="SUPFAM" id="SSF56796">
    <property type="entry name" value="Dehydroquinate synthase-like"/>
    <property type="match status" value="1"/>
</dbReference>
<dbReference type="Gene3D" id="1.20.1090.10">
    <property type="entry name" value="Dehydroquinate synthase-like - alpha domain"/>
    <property type="match status" value="1"/>
</dbReference>
<dbReference type="InterPro" id="IPR018211">
    <property type="entry name" value="ADH_Fe_CS"/>
</dbReference>
<evidence type="ECO:0000256" key="1">
    <source>
        <dbReference type="ARBA" id="ARBA00023002"/>
    </source>
</evidence>
<dbReference type="RefSeq" id="WP_249279444.1">
    <property type="nucleotide sequence ID" value="NZ_JACRSS010000001.1"/>
</dbReference>
<sequence>MNNFELYNPTRILFGKGMEYEVGKRVAKYSKKILLHYGQGSAERSGLLNIVRQSLREAGVEFIELGGVQPNPRASLVYKGIEICKKENIDFILAVGGGSAIDSSKAIAFGVPYDGDFFDFYSNKAVPKAALPVATVLTMPGAGSESSDSSVITNDELGTKTNCNDEMIRPVFSILNPEYTTTIPVYQTLCGVTDAISHVLERYFNNDTFEDVTDRMCEALVRSLMKYARLIIKDPENYDYRSEIMLACKFAHDNTVGIGRTQDWASHNLEHQLSALYDVPHGAGLAVITPAWMKYVYKTNVAKFIQFGVRVLDIDVNVGSDNDLDKMALAAIEKFEAFLNEIGMPTRLSQLCDCKAGDIEKMADLCVDFYGDPIGGFQKLHRDDMIAIFQLAE</sequence>
<dbReference type="PANTHER" id="PTHR43633:SF1">
    <property type="entry name" value="ALCOHOL DEHYDROGENASE YQHD"/>
    <property type="match status" value="1"/>
</dbReference>
<evidence type="ECO:0000259" key="2">
    <source>
        <dbReference type="Pfam" id="PF00465"/>
    </source>
</evidence>
<dbReference type="InterPro" id="IPR044731">
    <property type="entry name" value="BDH-like"/>
</dbReference>
<protein>
    <submittedName>
        <fullName evidence="4">Iron-containing alcohol dehydrogenase</fullName>
    </submittedName>
</protein>
<keyword evidence="1" id="KW-0560">Oxidoreductase</keyword>
<dbReference type="GO" id="GO:0005829">
    <property type="term" value="C:cytosol"/>
    <property type="evidence" value="ECO:0007669"/>
    <property type="project" value="TreeGrafter"/>
</dbReference>
<evidence type="ECO:0000313" key="5">
    <source>
        <dbReference type="Proteomes" id="UP000617951"/>
    </source>
</evidence>
<dbReference type="Pfam" id="PF00465">
    <property type="entry name" value="Fe-ADH"/>
    <property type="match status" value="1"/>
</dbReference>
<gene>
    <name evidence="4" type="ORF">H8693_01170</name>
</gene>
<reference evidence="4" key="1">
    <citation type="submission" date="2020-08" db="EMBL/GenBank/DDBJ databases">
        <title>Genome public.</title>
        <authorList>
            <person name="Liu C."/>
            <person name="Sun Q."/>
        </authorList>
    </citation>
    <scope>NUCLEOTIDE SEQUENCE</scope>
    <source>
        <strain evidence="4">NSJ-63</strain>
    </source>
</reference>
<dbReference type="GO" id="GO:0008106">
    <property type="term" value="F:alcohol dehydrogenase (NADP+) activity"/>
    <property type="evidence" value="ECO:0007669"/>
    <property type="project" value="TreeGrafter"/>
</dbReference>
<dbReference type="InterPro" id="IPR001670">
    <property type="entry name" value="ADH_Fe/GldA"/>
</dbReference>
<feature type="domain" description="Alcohol dehydrogenase iron-type/glycerol dehydrogenase GldA" evidence="2">
    <location>
        <begin position="9"/>
        <end position="177"/>
    </location>
</feature>
<organism evidence="4 5">
    <name type="scientific">Guopingia tenuis</name>
    <dbReference type="NCBI Taxonomy" id="2763656"/>
    <lineage>
        <taxon>Bacteria</taxon>
        <taxon>Bacillati</taxon>
        <taxon>Bacillota</taxon>
        <taxon>Clostridia</taxon>
        <taxon>Christensenellales</taxon>
        <taxon>Christensenellaceae</taxon>
        <taxon>Guopingia</taxon>
    </lineage>
</organism>